<name>A0A0D8HHF2_9ACTN</name>
<evidence type="ECO:0000313" key="2">
    <source>
        <dbReference type="EMBL" id="KJF17289.1"/>
    </source>
</evidence>
<sequence length="87" mass="9518">MGDKVQEMPGRSLTENRLGKLVSGWQVFVDVRCSHNETSTRVQRGADNGSIRTSSAPSTIRRSPARLNASLTHLSQISRKIAPIGPF</sequence>
<protein>
    <submittedName>
        <fullName evidence="2">Uncharacterized protein</fullName>
    </submittedName>
</protein>
<dbReference type="Proteomes" id="UP000032360">
    <property type="component" value="Unassembled WGS sequence"/>
</dbReference>
<proteinExistence type="predicted"/>
<accession>A0A0D8HHF2</accession>
<keyword evidence="3" id="KW-1185">Reference proteome</keyword>
<evidence type="ECO:0000256" key="1">
    <source>
        <dbReference type="SAM" id="MobiDB-lite"/>
    </source>
</evidence>
<dbReference type="STRING" id="1280514.AXFE_18540"/>
<organism evidence="2 3">
    <name type="scientific">Acidithrix ferrooxidans</name>
    <dbReference type="NCBI Taxonomy" id="1280514"/>
    <lineage>
        <taxon>Bacteria</taxon>
        <taxon>Bacillati</taxon>
        <taxon>Actinomycetota</taxon>
        <taxon>Acidimicrobiia</taxon>
        <taxon>Acidimicrobiales</taxon>
        <taxon>Acidimicrobiaceae</taxon>
        <taxon>Acidithrix</taxon>
    </lineage>
</organism>
<feature type="region of interest" description="Disordered" evidence="1">
    <location>
        <begin position="38"/>
        <end position="63"/>
    </location>
</feature>
<feature type="compositionally biased region" description="Polar residues" evidence="1">
    <location>
        <begin position="50"/>
        <end position="61"/>
    </location>
</feature>
<gene>
    <name evidence="2" type="ORF">AXFE_18540</name>
</gene>
<evidence type="ECO:0000313" key="3">
    <source>
        <dbReference type="Proteomes" id="UP000032360"/>
    </source>
</evidence>
<dbReference type="AlphaFoldDB" id="A0A0D8HHF2"/>
<reference evidence="2 3" key="1">
    <citation type="submission" date="2015-01" db="EMBL/GenBank/DDBJ databases">
        <title>Draft genome of the acidophilic iron oxidizer Acidithrix ferrooxidans strain Py-F3.</title>
        <authorList>
            <person name="Poehlein A."/>
            <person name="Eisen S."/>
            <person name="Schloemann M."/>
            <person name="Johnson B.D."/>
            <person name="Daniel R."/>
            <person name="Muehling M."/>
        </authorList>
    </citation>
    <scope>NUCLEOTIDE SEQUENCE [LARGE SCALE GENOMIC DNA]</scope>
    <source>
        <strain evidence="2 3">Py-F3</strain>
    </source>
</reference>
<dbReference type="EMBL" id="JXYS01000057">
    <property type="protein sequence ID" value="KJF17289.1"/>
    <property type="molecule type" value="Genomic_DNA"/>
</dbReference>
<comment type="caution">
    <text evidence="2">The sequence shown here is derived from an EMBL/GenBank/DDBJ whole genome shotgun (WGS) entry which is preliminary data.</text>
</comment>